<keyword evidence="3" id="KW-1185">Reference proteome</keyword>
<dbReference type="OrthoDB" id="6774308at2759"/>
<dbReference type="Proteomes" id="UP000299102">
    <property type="component" value="Unassembled WGS sequence"/>
</dbReference>
<evidence type="ECO:0000256" key="1">
    <source>
        <dbReference type="SAM" id="MobiDB-lite"/>
    </source>
</evidence>
<evidence type="ECO:0000313" key="3">
    <source>
        <dbReference type="Proteomes" id="UP000299102"/>
    </source>
</evidence>
<protein>
    <submittedName>
        <fullName evidence="2">Uncharacterized protein</fullName>
    </submittedName>
</protein>
<comment type="caution">
    <text evidence="2">The sequence shown here is derived from an EMBL/GenBank/DDBJ whole genome shotgun (WGS) entry which is preliminary data.</text>
</comment>
<sequence length="168" mass="18604">MGFKRDIDDDVQVKKQNTECLNSFKGAVKDRNGKYIDAKVFKALKAVKLSKRLRLKEEIGHSPLFAPGRSEGQGDQDLSGGTAQTKLRNPLFVPRNVHSISRVASTIGNFATGIKGVIDAKEMSVAVDDFKNSGNLKSIVINFSIEDVKKIEERFKMHGTDILKINLD</sequence>
<name>A0A4C1Z4F3_EUMVA</name>
<dbReference type="AlphaFoldDB" id="A0A4C1Z4F3"/>
<reference evidence="2 3" key="1">
    <citation type="journal article" date="2019" name="Commun. Biol.">
        <title>The bagworm genome reveals a unique fibroin gene that provides high tensile strength.</title>
        <authorList>
            <person name="Kono N."/>
            <person name="Nakamura H."/>
            <person name="Ohtoshi R."/>
            <person name="Tomita M."/>
            <person name="Numata K."/>
            <person name="Arakawa K."/>
        </authorList>
    </citation>
    <scope>NUCLEOTIDE SEQUENCE [LARGE SCALE GENOMIC DNA]</scope>
</reference>
<gene>
    <name evidence="2" type="ORF">EVAR_60292_1</name>
</gene>
<accession>A0A4C1Z4F3</accession>
<feature type="region of interest" description="Disordered" evidence="1">
    <location>
        <begin position="64"/>
        <end position="83"/>
    </location>
</feature>
<organism evidence="2 3">
    <name type="scientific">Eumeta variegata</name>
    <name type="common">Bagworm moth</name>
    <name type="synonym">Eumeta japonica</name>
    <dbReference type="NCBI Taxonomy" id="151549"/>
    <lineage>
        <taxon>Eukaryota</taxon>
        <taxon>Metazoa</taxon>
        <taxon>Ecdysozoa</taxon>
        <taxon>Arthropoda</taxon>
        <taxon>Hexapoda</taxon>
        <taxon>Insecta</taxon>
        <taxon>Pterygota</taxon>
        <taxon>Neoptera</taxon>
        <taxon>Endopterygota</taxon>
        <taxon>Lepidoptera</taxon>
        <taxon>Glossata</taxon>
        <taxon>Ditrysia</taxon>
        <taxon>Tineoidea</taxon>
        <taxon>Psychidae</taxon>
        <taxon>Oiketicinae</taxon>
        <taxon>Eumeta</taxon>
    </lineage>
</organism>
<evidence type="ECO:0000313" key="2">
    <source>
        <dbReference type="EMBL" id="GBP82182.1"/>
    </source>
</evidence>
<proteinExistence type="predicted"/>
<dbReference type="EMBL" id="BGZK01001552">
    <property type="protein sequence ID" value="GBP82182.1"/>
    <property type="molecule type" value="Genomic_DNA"/>
</dbReference>